<accession>A0AAU9D6Q7</accession>
<evidence type="ECO:0000313" key="2">
    <source>
        <dbReference type="Proteomes" id="UP001321861"/>
    </source>
</evidence>
<dbReference type="EMBL" id="AP026802">
    <property type="protein sequence ID" value="BDR57980.1"/>
    <property type="molecule type" value="Genomic_DNA"/>
</dbReference>
<proteinExistence type="predicted"/>
<evidence type="ECO:0000313" key="1">
    <source>
        <dbReference type="EMBL" id="BDR57980.1"/>
    </source>
</evidence>
<dbReference type="RefSeq" id="WP_317635906.1">
    <property type="nucleotide sequence ID" value="NZ_AP026802.1"/>
</dbReference>
<sequence>MKQRLLPKNDKIFKIIFGRKENSWIFKEFVHDLIGIEVNEVTYLDPTKIFSIRHSKEEEVKKKAASKTRIVDILMEINNQTMLTLEMQVRKTNYFLERIMLYILDVYGYNYGNKEKMREPNNKYSGLEPAIQICILDYNEFDDDKAIHQFHLTGEDAVDGVKRLITIVTFELHKPIINVEDPVSRDNLEAMRSIYIDGVLDSDAPKYVQAVYKKSNYYNLTKEDQLEVDAIESAIDQREAELSYAKIEGKNEGMIEEKFEVAQSLLAQGIDLNIIIKATKLSAEEIEKLK</sequence>
<dbReference type="NCBIfam" id="TIGR01784">
    <property type="entry name" value="T_den_put_tspse"/>
    <property type="match status" value="1"/>
</dbReference>
<dbReference type="AlphaFoldDB" id="A0AAU9D6Q7"/>
<organism evidence="1 2">
    <name type="scientific">Xylocopilactobacillus apicola</name>
    <dbReference type="NCBI Taxonomy" id="2932184"/>
    <lineage>
        <taxon>Bacteria</taxon>
        <taxon>Bacillati</taxon>
        <taxon>Bacillota</taxon>
        <taxon>Bacilli</taxon>
        <taxon>Lactobacillales</taxon>
        <taxon>Lactobacillaceae</taxon>
        <taxon>Xylocopilactobacillus</taxon>
    </lineage>
</organism>
<keyword evidence="2" id="KW-1185">Reference proteome</keyword>
<protein>
    <recommendedName>
        <fullName evidence="3">Rpn family recombination-promoting nuclease/putative transposase</fullName>
    </recommendedName>
</protein>
<dbReference type="Proteomes" id="UP001321861">
    <property type="component" value="Chromosome"/>
</dbReference>
<name>A0AAU9D6Q7_9LACO</name>
<dbReference type="Pfam" id="PF12784">
    <property type="entry name" value="PDDEXK_2"/>
    <property type="match status" value="1"/>
</dbReference>
<evidence type="ECO:0008006" key="3">
    <source>
        <dbReference type="Google" id="ProtNLM"/>
    </source>
</evidence>
<dbReference type="InterPro" id="IPR010106">
    <property type="entry name" value="RpnA"/>
</dbReference>
<gene>
    <name evidence="1" type="ORF">XA3_04210</name>
</gene>
<dbReference type="KEGG" id="xap:XA3_04210"/>
<reference evidence="1 2" key="1">
    <citation type="journal article" date="2023" name="Microbiol. Spectr.">
        <title>Symbiosis of Carpenter Bees with Uncharacterized Lactic Acid Bacteria Showing NAD Auxotrophy.</title>
        <authorList>
            <person name="Kawasaki S."/>
            <person name="Ozawa K."/>
            <person name="Mori T."/>
            <person name="Yamamoto A."/>
            <person name="Ito M."/>
            <person name="Ohkuma M."/>
            <person name="Sakamoto M."/>
            <person name="Matsutani M."/>
        </authorList>
    </citation>
    <scope>NUCLEOTIDE SEQUENCE [LARGE SCALE GENOMIC DNA]</scope>
    <source>
        <strain evidence="1 2">XA3</strain>
    </source>
</reference>